<evidence type="ECO:0000259" key="1">
    <source>
        <dbReference type="Pfam" id="PF13460"/>
    </source>
</evidence>
<dbReference type="Proteomes" id="UP000664332">
    <property type="component" value="Unassembled WGS sequence"/>
</dbReference>
<protein>
    <submittedName>
        <fullName evidence="2">NAD(P)H-binding protein</fullName>
    </submittedName>
</protein>
<accession>A0A939IZ18</accession>
<dbReference type="Gene3D" id="3.40.50.720">
    <property type="entry name" value="NAD(P)-binding Rossmann-like Domain"/>
    <property type="match status" value="1"/>
</dbReference>
<gene>
    <name evidence="2" type="ORF">JZY06_11585</name>
</gene>
<organism evidence="2 3">
    <name type="scientific">Corynebacterium mendelii</name>
    <dbReference type="NCBI Taxonomy" id="2765362"/>
    <lineage>
        <taxon>Bacteria</taxon>
        <taxon>Bacillati</taxon>
        <taxon>Actinomycetota</taxon>
        <taxon>Actinomycetes</taxon>
        <taxon>Mycobacteriales</taxon>
        <taxon>Corynebacteriaceae</taxon>
        <taxon>Corynebacterium</taxon>
    </lineage>
</organism>
<proteinExistence type="predicted"/>
<reference evidence="2" key="1">
    <citation type="submission" date="2021-03" db="EMBL/GenBank/DDBJ databases">
        <authorList>
            <person name="Sun Q."/>
        </authorList>
    </citation>
    <scope>NUCLEOTIDE SEQUENCE</scope>
    <source>
        <strain evidence="2">CCM 8862</strain>
    </source>
</reference>
<feature type="domain" description="NAD(P)-binding" evidence="1">
    <location>
        <begin position="3"/>
        <end position="67"/>
    </location>
</feature>
<dbReference type="SUPFAM" id="SSF51735">
    <property type="entry name" value="NAD(P)-binding Rossmann-fold domains"/>
    <property type="match status" value="1"/>
</dbReference>
<comment type="caution">
    <text evidence="2">The sequence shown here is derived from an EMBL/GenBank/DDBJ whole genome shotgun (WGS) entry which is preliminary data.</text>
</comment>
<evidence type="ECO:0000313" key="3">
    <source>
        <dbReference type="Proteomes" id="UP000664332"/>
    </source>
</evidence>
<name>A0A939IZ18_9CORY</name>
<sequence>MTKLASLSGATTRNIIRNPDHADDVRDRGGIPVVADIETCSVAELAEAYGDADVVVFAAGAGSHRQRHQALRANFFPRRGLHHPGRNRRSVHRILGFQAGSR</sequence>
<dbReference type="Pfam" id="PF13460">
    <property type="entry name" value="NAD_binding_10"/>
    <property type="match status" value="1"/>
</dbReference>
<evidence type="ECO:0000313" key="2">
    <source>
        <dbReference type="EMBL" id="MBN9645247.1"/>
    </source>
</evidence>
<dbReference type="InterPro" id="IPR036291">
    <property type="entry name" value="NAD(P)-bd_dom_sf"/>
</dbReference>
<dbReference type="InterPro" id="IPR016040">
    <property type="entry name" value="NAD(P)-bd_dom"/>
</dbReference>
<dbReference type="EMBL" id="JAFLEQ010000017">
    <property type="protein sequence ID" value="MBN9645247.1"/>
    <property type="molecule type" value="Genomic_DNA"/>
</dbReference>
<keyword evidence="3" id="KW-1185">Reference proteome</keyword>
<dbReference type="AlphaFoldDB" id="A0A939IZ18"/>